<feature type="signal peptide" evidence="5">
    <location>
        <begin position="1"/>
        <end position="23"/>
    </location>
</feature>
<protein>
    <submittedName>
        <fullName evidence="6">Phosphoglycerate mutase-like protein</fullName>
    </submittedName>
</protein>
<feature type="disulfide bond" evidence="3">
    <location>
        <begin position="468"/>
        <end position="476"/>
    </location>
</feature>
<dbReference type="RefSeq" id="XP_025357547.1">
    <property type="nucleotide sequence ID" value="XM_025496464.1"/>
</dbReference>
<evidence type="ECO:0000256" key="4">
    <source>
        <dbReference type="SAM" id="MobiDB-lite"/>
    </source>
</evidence>
<keyword evidence="1" id="KW-0378">Hydrolase</keyword>
<dbReference type="InterPro" id="IPR000560">
    <property type="entry name" value="His_Pase_clade-2"/>
</dbReference>
<dbReference type="OrthoDB" id="6509975at2759"/>
<gene>
    <name evidence="6" type="ORF">FA14DRAFT_12143</name>
</gene>
<dbReference type="InParanoid" id="A0A316VNZ9"/>
<keyword evidence="5" id="KW-0732">Signal</keyword>
<dbReference type="Proteomes" id="UP000245771">
    <property type="component" value="Unassembled WGS sequence"/>
</dbReference>
<sequence>MSLSFRWIVANVTILIFATLTLSVSSAPQSNQKVFSSFRFGEHPDWEPLRHSSGISPYHDAPGADIEPPQGCSVTAAAFLIRHSSIYANDDEWEEYMQPFVERVKDAKGAFPEDGPLGFLNDWESPINEDNLEKLTKPGIKDAEKFGKRFRKLYPHLLPPKKLGKKKGILDNLKVKVPFKVWTASSERDIGTAKAFIRGAFPKYQEGHGGEGDGKYISLVEVPNKDPNWSASLTPHKVCDRFTKEEGRKDAREYLRNWGPGPLAKLQALAPSFEFELKDVIAIQMLCGYESVIKGIGKSKFCNARIFDAKDYHDYEYFHDLIYHKMVGYASDVAPYLGVHWLNTSTHNLLSADEGEGDHPHRPYSAASKKDPHLPAPPGLPNSTHTQKLFAYFTHREEPPMALVALGLWNQTEVGPLPLDTRQKDRVWRTSHVLPFLGHVAIERIRCDDKQNYIRAIVNGAAQTLDHCKDGPGNSCPIAQFKAFVNQRMSMYGDIEGACKIEQ</sequence>
<reference evidence="6 7" key="1">
    <citation type="journal article" date="2018" name="Mol. Biol. Evol.">
        <title>Broad Genomic Sampling Reveals a Smut Pathogenic Ancestry of the Fungal Clade Ustilaginomycotina.</title>
        <authorList>
            <person name="Kijpornyongpan T."/>
            <person name="Mondo S.J."/>
            <person name="Barry K."/>
            <person name="Sandor L."/>
            <person name="Lee J."/>
            <person name="Lipzen A."/>
            <person name="Pangilinan J."/>
            <person name="LaButti K."/>
            <person name="Hainaut M."/>
            <person name="Henrissat B."/>
            <person name="Grigoriev I.V."/>
            <person name="Spatafora J.W."/>
            <person name="Aime M.C."/>
        </authorList>
    </citation>
    <scope>NUCLEOTIDE SEQUENCE [LARGE SCALE GENOMIC DNA]</scope>
    <source>
        <strain evidence="6 7">MCA 3882</strain>
    </source>
</reference>
<dbReference type="GO" id="GO:0003993">
    <property type="term" value="F:acid phosphatase activity"/>
    <property type="evidence" value="ECO:0007669"/>
    <property type="project" value="TreeGrafter"/>
</dbReference>
<feature type="disulfide bond" evidence="3">
    <location>
        <begin position="287"/>
        <end position="302"/>
    </location>
</feature>
<keyword evidence="3" id="KW-1015">Disulfide bond</keyword>
<dbReference type="STRING" id="1280837.A0A316VNZ9"/>
<evidence type="ECO:0000313" key="6">
    <source>
        <dbReference type="EMBL" id="PWN37245.1"/>
    </source>
</evidence>
<dbReference type="AlphaFoldDB" id="A0A316VNZ9"/>
<feature type="disulfide bond" evidence="3">
    <location>
        <begin position="72"/>
        <end position="447"/>
    </location>
</feature>
<dbReference type="GO" id="GO:0009277">
    <property type="term" value="C:fungal-type cell wall"/>
    <property type="evidence" value="ECO:0007669"/>
    <property type="project" value="TreeGrafter"/>
</dbReference>
<dbReference type="Pfam" id="PF00328">
    <property type="entry name" value="His_Phos_2"/>
    <property type="match status" value="1"/>
</dbReference>
<dbReference type="SUPFAM" id="SSF53254">
    <property type="entry name" value="Phosphoglycerate mutase-like"/>
    <property type="match status" value="1"/>
</dbReference>
<evidence type="ECO:0000313" key="7">
    <source>
        <dbReference type="Proteomes" id="UP000245771"/>
    </source>
</evidence>
<dbReference type="InterPro" id="IPR029033">
    <property type="entry name" value="His_PPase_superfam"/>
</dbReference>
<keyword evidence="7" id="KW-1185">Reference proteome</keyword>
<dbReference type="CDD" id="cd07061">
    <property type="entry name" value="HP_HAP_like"/>
    <property type="match status" value="1"/>
</dbReference>
<evidence type="ECO:0000256" key="5">
    <source>
        <dbReference type="SAM" id="SignalP"/>
    </source>
</evidence>
<dbReference type="PIRSF" id="PIRSF000894">
    <property type="entry name" value="Acid_phosphatase"/>
    <property type="match status" value="1"/>
</dbReference>
<accession>A0A316VNZ9</accession>
<feature type="region of interest" description="Disordered" evidence="4">
    <location>
        <begin position="352"/>
        <end position="380"/>
    </location>
</feature>
<keyword evidence="2" id="KW-0325">Glycoprotein</keyword>
<dbReference type="Gene3D" id="3.40.50.1240">
    <property type="entry name" value="Phosphoglycerate mutase-like"/>
    <property type="match status" value="1"/>
</dbReference>
<evidence type="ECO:0000256" key="2">
    <source>
        <dbReference type="ARBA" id="ARBA00023180"/>
    </source>
</evidence>
<evidence type="ECO:0000256" key="1">
    <source>
        <dbReference type="ARBA" id="ARBA00022801"/>
    </source>
</evidence>
<proteinExistence type="predicted"/>
<name>A0A316VNZ9_9BASI</name>
<dbReference type="EMBL" id="KZ819602">
    <property type="protein sequence ID" value="PWN37245.1"/>
    <property type="molecule type" value="Genomic_DNA"/>
</dbReference>
<dbReference type="InterPro" id="IPR016274">
    <property type="entry name" value="Histidine_acid_Pase_euk"/>
</dbReference>
<evidence type="ECO:0000256" key="3">
    <source>
        <dbReference type="PIRSR" id="PIRSR000894-2"/>
    </source>
</evidence>
<dbReference type="PANTHER" id="PTHR20963">
    <property type="entry name" value="MULTIPLE INOSITOL POLYPHOSPHATE PHOSPHATASE-RELATED"/>
    <property type="match status" value="1"/>
</dbReference>
<dbReference type="PANTHER" id="PTHR20963:SF14">
    <property type="entry name" value="ACID PHOSPHATASE, PUTATIVE-RELATED"/>
    <property type="match status" value="1"/>
</dbReference>
<organism evidence="6 7">
    <name type="scientific">Meira miltonrushii</name>
    <dbReference type="NCBI Taxonomy" id="1280837"/>
    <lineage>
        <taxon>Eukaryota</taxon>
        <taxon>Fungi</taxon>
        <taxon>Dikarya</taxon>
        <taxon>Basidiomycota</taxon>
        <taxon>Ustilaginomycotina</taxon>
        <taxon>Exobasidiomycetes</taxon>
        <taxon>Exobasidiales</taxon>
        <taxon>Brachybasidiaceae</taxon>
        <taxon>Meira</taxon>
    </lineage>
</organism>
<dbReference type="GeneID" id="37018245"/>
<feature type="chain" id="PRO_5016451083" evidence="5">
    <location>
        <begin position="24"/>
        <end position="503"/>
    </location>
</feature>